<protein>
    <recommendedName>
        <fullName evidence="2">NERD domain-containing protein</fullName>
    </recommendedName>
</protein>
<keyword evidence="1" id="KW-1133">Transmembrane helix</keyword>
<dbReference type="Proteomes" id="UP001501822">
    <property type="component" value="Unassembled WGS sequence"/>
</dbReference>
<keyword evidence="1" id="KW-0812">Transmembrane</keyword>
<evidence type="ECO:0000259" key="2">
    <source>
        <dbReference type="PROSITE" id="PS50965"/>
    </source>
</evidence>
<feature type="transmembrane region" description="Helical" evidence="1">
    <location>
        <begin position="41"/>
        <end position="74"/>
    </location>
</feature>
<name>A0ABN0WPA8_9ACTN</name>
<comment type="caution">
    <text evidence="3">The sequence shown here is derived from an EMBL/GenBank/DDBJ whole genome shotgun (WGS) entry which is preliminary data.</text>
</comment>
<feature type="domain" description="NERD" evidence="2">
    <location>
        <begin position="85"/>
        <end position="199"/>
    </location>
</feature>
<gene>
    <name evidence="3" type="ORF">GCM10010151_36050</name>
</gene>
<keyword evidence="4" id="KW-1185">Reference proteome</keyword>
<sequence>MFGRSIYVPENPALIGGSPQAVHEQLWAQGKRRRLQVRGALAALGLVIGTVLVDVWFGLLAAVAVAAVDALYYLRQRMASSVWRKGQRGERRTSTLLRLTLGWRGYRVLQGRNVPEHGQIDHLVIGPTGVMMVDNQAVAPDTDIASYQGTLYVDERSGAKMVAALRARADATAALLAERLGGEVAVEAVAVIHGGRLARGLVEAEGVTLLRMHRLPGWVRGQRTRFSPEQVATIAEAAHRLPISRQAIIVR</sequence>
<dbReference type="RefSeq" id="WP_252798820.1">
    <property type="nucleotide sequence ID" value="NZ_BAAABM010000029.1"/>
</dbReference>
<dbReference type="PROSITE" id="PS50965">
    <property type="entry name" value="NERD"/>
    <property type="match status" value="1"/>
</dbReference>
<dbReference type="EMBL" id="BAAABM010000029">
    <property type="protein sequence ID" value="GAA0343230.1"/>
    <property type="molecule type" value="Genomic_DNA"/>
</dbReference>
<evidence type="ECO:0000313" key="3">
    <source>
        <dbReference type="EMBL" id="GAA0343230.1"/>
    </source>
</evidence>
<evidence type="ECO:0000256" key="1">
    <source>
        <dbReference type="SAM" id="Phobius"/>
    </source>
</evidence>
<accession>A0ABN0WPA8</accession>
<keyword evidence="1" id="KW-0472">Membrane</keyword>
<dbReference type="InterPro" id="IPR011528">
    <property type="entry name" value="NERD"/>
</dbReference>
<dbReference type="Pfam" id="PF08378">
    <property type="entry name" value="NERD"/>
    <property type="match status" value="1"/>
</dbReference>
<evidence type="ECO:0000313" key="4">
    <source>
        <dbReference type="Proteomes" id="UP001501822"/>
    </source>
</evidence>
<reference evidence="3 4" key="1">
    <citation type="journal article" date="2019" name="Int. J. Syst. Evol. Microbiol.">
        <title>The Global Catalogue of Microorganisms (GCM) 10K type strain sequencing project: providing services to taxonomists for standard genome sequencing and annotation.</title>
        <authorList>
            <consortium name="The Broad Institute Genomics Platform"/>
            <consortium name="The Broad Institute Genome Sequencing Center for Infectious Disease"/>
            <person name="Wu L."/>
            <person name="Ma J."/>
        </authorList>
    </citation>
    <scope>NUCLEOTIDE SEQUENCE [LARGE SCALE GENOMIC DNA]</scope>
    <source>
        <strain evidence="3 4">JCM 3146</strain>
    </source>
</reference>
<organism evidence="3 4">
    <name type="scientific">Actinoallomurus spadix</name>
    <dbReference type="NCBI Taxonomy" id="79912"/>
    <lineage>
        <taxon>Bacteria</taxon>
        <taxon>Bacillati</taxon>
        <taxon>Actinomycetota</taxon>
        <taxon>Actinomycetes</taxon>
        <taxon>Streptosporangiales</taxon>
        <taxon>Thermomonosporaceae</taxon>
        <taxon>Actinoallomurus</taxon>
    </lineage>
</organism>
<proteinExistence type="predicted"/>